<dbReference type="Pfam" id="PF00482">
    <property type="entry name" value="T2SSF"/>
    <property type="match status" value="2"/>
</dbReference>
<keyword evidence="6 7" id="KW-0472">Membrane</keyword>
<feature type="transmembrane region" description="Helical" evidence="7">
    <location>
        <begin position="207"/>
        <end position="232"/>
    </location>
</feature>
<dbReference type="PANTHER" id="PTHR30012:SF0">
    <property type="entry name" value="TYPE II SECRETION SYSTEM PROTEIN F-RELATED"/>
    <property type="match status" value="1"/>
</dbReference>
<dbReference type="AlphaFoldDB" id="A0A857DIB1"/>
<evidence type="ECO:0000313" key="10">
    <source>
        <dbReference type="Proteomes" id="UP000430508"/>
    </source>
</evidence>
<protein>
    <submittedName>
        <fullName evidence="9">Type II secretion system F family protein</fullName>
    </submittedName>
</protein>
<name>A0A857DIB1_9FIRM</name>
<comment type="similarity">
    <text evidence="2">Belongs to the GSP F family.</text>
</comment>
<proteinExistence type="inferred from homology"/>
<dbReference type="GO" id="GO:0005886">
    <property type="term" value="C:plasma membrane"/>
    <property type="evidence" value="ECO:0007669"/>
    <property type="project" value="UniProtKB-SubCell"/>
</dbReference>
<dbReference type="EMBL" id="CP046996">
    <property type="protein sequence ID" value="QHA00358.1"/>
    <property type="molecule type" value="Genomic_DNA"/>
</dbReference>
<feature type="transmembrane region" description="Helical" evidence="7">
    <location>
        <begin position="359"/>
        <end position="380"/>
    </location>
</feature>
<dbReference type="Proteomes" id="UP000430508">
    <property type="component" value="Chromosome"/>
</dbReference>
<keyword evidence="5 7" id="KW-1133">Transmembrane helix</keyword>
<comment type="subcellular location">
    <subcellularLocation>
        <location evidence="1">Cell membrane</location>
        <topology evidence="1">Multi-pass membrane protein</topology>
    </subcellularLocation>
</comment>
<feature type="domain" description="Type II secretion system protein GspF" evidence="8">
    <location>
        <begin position="66"/>
        <end position="188"/>
    </location>
</feature>
<evidence type="ECO:0000256" key="2">
    <source>
        <dbReference type="ARBA" id="ARBA00005745"/>
    </source>
</evidence>
<accession>A0A857DIB1</accession>
<reference evidence="9 10" key="1">
    <citation type="submission" date="2019-12" db="EMBL/GenBank/DDBJ databases">
        <title>Sequence classification of anaerobic respiratory reductive dehalogenases: First we see many, then we see few.</title>
        <authorList>
            <person name="Molenda O."/>
            <person name="Puentes Jacome L.A."/>
            <person name="Cao X."/>
            <person name="Nesbo C.L."/>
            <person name="Tang S."/>
            <person name="Morson N."/>
            <person name="Patron J."/>
            <person name="Lomheim L."/>
            <person name="Wishart D.S."/>
            <person name="Edwards E.A."/>
        </authorList>
    </citation>
    <scope>NUCLEOTIDE SEQUENCE [LARGE SCALE GENOMIC DNA]</scope>
    <source>
        <strain evidence="9 10">12DCA</strain>
    </source>
</reference>
<sequence>MLWKWKAVDQNSNIRKGYWAEEDQSRVVSGLREQHLYPVEITRALFTSVWIRYKTGNRKLFWGRTARKLGTMLEAGIPLLAVLDVIAERERTGLDKNQWKQVSRSLQAGVELHVSLQGIIPSPGHLFATMVKAGERSGTLPTALIDIADYLEDAYFFEKKFKNALFYPVLLLVASLFIIYTLSIMILPMYETLFRGFETELPLATKIMFNVGCCIPYLTAVIPVLAITVWLLNKKGYSFIIPGTGKINRTRQLIQFCSVLGRLLDAGLSLQESLLLVKNLFKDHLMQELTTQLIFAVNEGRRMFSVIMTSKLFPPEVAKMLEVAEESGKLSEMLAYMTRMFKKELEERIEQYTKLLEPALVFLMAGLVGFVAIGVLLPIFDISSQIH</sequence>
<dbReference type="InterPro" id="IPR003004">
    <property type="entry name" value="GspF/PilC"/>
</dbReference>
<dbReference type="PANTHER" id="PTHR30012">
    <property type="entry name" value="GENERAL SECRETION PATHWAY PROTEIN"/>
    <property type="match status" value="1"/>
</dbReference>
<evidence type="ECO:0000256" key="4">
    <source>
        <dbReference type="ARBA" id="ARBA00022692"/>
    </source>
</evidence>
<dbReference type="PRINTS" id="PR00812">
    <property type="entry name" value="BCTERIALGSPF"/>
</dbReference>
<organism evidence="9 10">
    <name type="scientific">Dehalobacter restrictus</name>
    <dbReference type="NCBI Taxonomy" id="55583"/>
    <lineage>
        <taxon>Bacteria</taxon>
        <taxon>Bacillati</taxon>
        <taxon>Bacillota</taxon>
        <taxon>Clostridia</taxon>
        <taxon>Eubacteriales</taxon>
        <taxon>Desulfitobacteriaceae</taxon>
        <taxon>Dehalobacter</taxon>
    </lineage>
</organism>
<feature type="transmembrane region" description="Helical" evidence="7">
    <location>
        <begin position="165"/>
        <end position="187"/>
    </location>
</feature>
<evidence type="ECO:0000256" key="1">
    <source>
        <dbReference type="ARBA" id="ARBA00004651"/>
    </source>
</evidence>
<evidence type="ECO:0000256" key="6">
    <source>
        <dbReference type="ARBA" id="ARBA00023136"/>
    </source>
</evidence>
<gene>
    <name evidence="9" type="ORF">GQ588_06780</name>
</gene>
<evidence type="ECO:0000256" key="5">
    <source>
        <dbReference type="ARBA" id="ARBA00022989"/>
    </source>
</evidence>
<evidence type="ECO:0000259" key="8">
    <source>
        <dbReference type="Pfam" id="PF00482"/>
    </source>
</evidence>
<dbReference type="InterPro" id="IPR042094">
    <property type="entry name" value="T2SS_GspF_sf"/>
</dbReference>
<dbReference type="RefSeq" id="WP_019225810.1">
    <property type="nucleotide sequence ID" value="NZ_CP046996.1"/>
</dbReference>
<evidence type="ECO:0000256" key="7">
    <source>
        <dbReference type="SAM" id="Phobius"/>
    </source>
</evidence>
<evidence type="ECO:0000256" key="3">
    <source>
        <dbReference type="ARBA" id="ARBA00022475"/>
    </source>
</evidence>
<feature type="domain" description="Type II secretion system protein GspF" evidence="8">
    <location>
        <begin position="256"/>
        <end position="378"/>
    </location>
</feature>
<keyword evidence="3" id="KW-1003">Cell membrane</keyword>
<dbReference type="InterPro" id="IPR018076">
    <property type="entry name" value="T2SS_GspF_dom"/>
</dbReference>
<keyword evidence="4 7" id="KW-0812">Transmembrane</keyword>
<dbReference type="Gene3D" id="1.20.81.30">
    <property type="entry name" value="Type II secretion system (T2SS), domain F"/>
    <property type="match status" value="2"/>
</dbReference>
<evidence type="ECO:0000313" key="9">
    <source>
        <dbReference type="EMBL" id="QHA00358.1"/>
    </source>
</evidence>